<proteinExistence type="predicted"/>
<evidence type="ECO:0000256" key="1">
    <source>
        <dbReference type="SAM" id="Phobius"/>
    </source>
</evidence>
<organism evidence="2 3">
    <name type="scientific">Haloactinopolyspora alba</name>
    <dbReference type="NCBI Taxonomy" id="648780"/>
    <lineage>
        <taxon>Bacteria</taxon>
        <taxon>Bacillati</taxon>
        <taxon>Actinomycetota</taxon>
        <taxon>Actinomycetes</taxon>
        <taxon>Jiangellales</taxon>
        <taxon>Jiangellaceae</taxon>
        <taxon>Haloactinopolyspora</taxon>
    </lineage>
</organism>
<dbReference type="EMBL" id="PYGE01000027">
    <property type="protein sequence ID" value="PSK96084.1"/>
    <property type="molecule type" value="Genomic_DNA"/>
</dbReference>
<accession>A0A2P8DFU1</accession>
<keyword evidence="3" id="KW-1185">Reference proteome</keyword>
<dbReference type="Pfam" id="PF14155">
    <property type="entry name" value="DUF4307"/>
    <property type="match status" value="1"/>
</dbReference>
<dbReference type="OrthoDB" id="5197373at2"/>
<dbReference type="Proteomes" id="UP000243528">
    <property type="component" value="Unassembled WGS sequence"/>
</dbReference>
<keyword evidence="1" id="KW-0472">Membrane</keyword>
<name>A0A2P8DFU1_9ACTN</name>
<protein>
    <submittedName>
        <fullName evidence="2">Uncharacterized protein DUF4307</fullName>
    </submittedName>
</protein>
<gene>
    <name evidence="2" type="ORF">CLV30_12725</name>
</gene>
<reference evidence="2 3" key="1">
    <citation type="submission" date="2018-03" db="EMBL/GenBank/DDBJ databases">
        <title>Genomic Encyclopedia of Archaeal and Bacterial Type Strains, Phase II (KMG-II): from individual species to whole genera.</title>
        <authorList>
            <person name="Goeker M."/>
        </authorList>
    </citation>
    <scope>NUCLEOTIDE SEQUENCE [LARGE SCALE GENOMIC DNA]</scope>
    <source>
        <strain evidence="2 3">DSM 45211</strain>
    </source>
</reference>
<keyword evidence="1" id="KW-0812">Transmembrane</keyword>
<dbReference type="AlphaFoldDB" id="A0A2P8DFU1"/>
<comment type="caution">
    <text evidence="2">The sequence shown here is derived from an EMBL/GenBank/DDBJ whole genome shotgun (WGS) entry which is preliminary data.</text>
</comment>
<sequence length="154" mass="16662">MRIMVPYASDNADSTPGHTAMAHNSAEQADHLAERYGRRRRPRVVVAVLAAAFVAFGAVTLWLGLQQADQPIRADLYAWEDPRGATLPATVEIHRDPGLAVTCDLVAVDDRMIVVGQLELEVPAGPEEHIRVDADIPLEGNGIAPRLNGCHQAD</sequence>
<dbReference type="InterPro" id="IPR025443">
    <property type="entry name" value="DUF4307"/>
</dbReference>
<feature type="transmembrane region" description="Helical" evidence="1">
    <location>
        <begin position="44"/>
        <end position="65"/>
    </location>
</feature>
<keyword evidence="1" id="KW-1133">Transmembrane helix</keyword>
<evidence type="ECO:0000313" key="3">
    <source>
        <dbReference type="Proteomes" id="UP000243528"/>
    </source>
</evidence>
<evidence type="ECO:0000313" key="2">
    <source>
        <dbReference type="EMBL" id="PSK96084.1"/>
    </source>
</evidence>